<evidence type="ECO:0000256" key="2">
    <source>
        <dbReference type="ARBA" id="ARBA00022694"/>
    </source>
</evidence>
<feature type="domain" description="DUF2428" evidence="4">
    <location>
        <begin position="11"/>
        <end position="224"/>
    </location>
</feature>
<dbReference type="Pfam" id="PF10350">
    <property type="entry name" value="DUF2428"/>
    <property type="match status" value="1"/>
</dbReference>
<organism evidence="6 7">
    <name type="scientific">Stichopus japonicus</name>
    <name type="common">Sea cucumber</name>
    <dbReference type="NCBI Taxonomy" id="307972"/>
    <lineage>
        <taxon>Eukaryota</taxon>
        <taxon>Metazoa</taxon>
        <taxon>Echinodermata</taxon>
        <taxon>Eleutherozoa</taxon>
        <taxon>Echinozoa</taxon>
        <taxon>Holothuroidea</taxon>
        <taxon>Aspidochirotacea</taxon>
        <taxon>Aspidochirotida</taxon>
        <taxon>Stichopodidae</taxon>
        <taxon>Apostichopus</taxon>
    </lineage>
</organism>
<dbReference type="InterPro" id="IPR019442">
    <property type="entry name" value="THADA/TRM732_DUF2428"/>
</dbReference>
<dbReference type="GO" id="GO:0030488">
    <property type="term" value="P:tRNA methylation"/>
    <property type="evidence" value="ECO:0007669"/>
    <property type="project" value="TreeGrafter"/>
</dbReference>
<dbReference type="AlphaFoldDB" id="A0A2G8KQG9"/>
<keyword evidence="2" id="KW-0819">tRNA processing</keyword>
<keyword evidence="7" id="KW-1185">Reference proteome</keyword>
<evidence type="ECO:0000313" key="6">
    <source>
        <dbReference type="EMBL" id="PIK50253.1"/>
    </source>
</evidence>
<dbReference type="InterPro" id="IPR016024">
    <property type="entry name" value="ARM-type_fold"/>
</dbReference>
<evidence type="ECO:0000313" key="7">
    <source>
        <dbReference type="Proteomes" id="UP000230750"/>
    </source>
</evidence>
<reference evidence="6 7" key="1">
    <citation type="journal article" date="2017" name="PLoS Biol.">
        <title>The sea cucumber genome provides insights into morphological evolution and visceral regeneration.</title>
        <authorList>
            <person name="Zhang X."/>
            <person name="Sun L."/>
            <person name="Yuan J."/>
            <person name="Sun Y."/>
            <person name="Gao Y."/>
            <person name="Zhang L."/>
            <person name="Li S."/>
            <person name="Dai H."/>
            <person name="Hamel J.F."/>
            <person name="Liu C."/>
            <person name="Yu Y."/>
            <person name="Liu S."/>
            <person name="Lin W."/>
            <person name="Guo K."/>
            <person name="Jin S."/>
            <person name="Xu P."/>
            <person name="Storey K.B."/>
            <person name="Huan P."/>
            <person name="Zhang T."/>
            <person name="Zhou Y."/>
            <person name="Zhang J."/>
            <person name="Lin C."/>
            <person name="Li X."/>
            <person name="Xing L."/>
            <person name="Huo D."/>
            <person name="Sun M."/>
            <person name="Wang L."/>
            <person name="Mercier A."/>
            <person name="Li F."/>
            <person name="Yang H."/>
            <person name="Xiang J."/>
        </authorList>
    </citation>
    <scope>NUCLEOTIDE SEQUENCE [LARGE SCALE GENOMIC DNA]</scope>
    <source>
        <strain evidence="6">Shaxun</strain>
        <tissue evidence="6">Muscle</tissue>
    </source>
</reference>
<proteinExistence type="inferred from homology"/>
<comment type="similarity">
    <text evidence="1">Belongs to the THADA family.</text>
</comment>
<dbReference type="InterPro" id="IPR051954">
    <property type="entry name" value="tRNA_methyltransferase_THADA"/>
</dbReference>
<name>A0A2G8KQG9_STIJA</name>
<dbReference type="EMBL" id="MRZV01000427">
    <property type="protein sequence ID" value="PIK50253.1"/>
    <property type="molecule type" value="Genomic_DNA"/>
</dbReference>
<accession>A0A2G8KQG9</accession>
<dbReference type="OrthoDB" id="73997at2759"/>
<evidence type="ECO:0000256" key="1">
    <source>
        <dbReference type="ARBA" id="ARBA00010409"/>
    </source>
</evidence>
<dbReference type="PANTHER" id="PTHR14387:SF7">
    <property type="entry name" value="THYROID ADENOMA-ASSOCIATED PROTEIN"/>
    <property type="match status" value="1"/>
</dbReference>
<dbReference type="InterPro" id="IPR056842">
    <property type="entry name" value="THADA-like_TPR_C"/>
</dbReference>
<evidence type="ECO:0000259" key="4">
    <source>
        <dbReference type="Pfam" id="PF10350"/>
    </source>
</evidence>
<dbReference type="PANTHER" id="PTHR14387">
    <property type="entry name" value="THADA/DEATH RECEPTOR INTERACTING PROTEIN"/>
    <property type="match status" value="1"/>
</dbReference>
<feature type="domain" description="tRNA (32-2'-O)-methyltransferase regulator THADA-like C-terminal TPR repeats region" evidence="5">
    <location>
        <begin position="226"/>
        <end position="386"/>
    </location>
</feature>
<dbReference type="GO" id="GO:0005829">
    <property type="term" value="C:cytosol"/>
    <property type="evidence" value="ECO:0007669"/>
    <property type="project" value="TreeGrafter"/>
</dbReference>
<evidence type="ECO:0000259" key="5">
    <source>
        <dbReference type="Pfam" id="PF25151"/>
    </source>
</evidence>
<protein>
    <recommendedName>
        <fullName evidence="3">tRNA (32-2'-O)-methyltransferase regulator THADA</fullName>
    </recommendedName>
</protein>
<dbReference type="SUPFAM" id="SSF48371">
    <property type="entry name" value="ARM repeat"/>
    <property type="match status" value="1"/>
</dbReference>
<evidence type="ECO:0000256" key="3">
    <source>
        <dbReference type="ARBA" id="ARBA00035698"/>
    </source>
</evidence>
<dbReference type="Proteomes" id="UP000230750">
    <property type="component" value="Unassembled WGS sequence"/>
</dbReference>
<dbReference type="Pfam" id="PF25151">
    <property type="entry name" value="TPR_Trm732_C"/>
    <property type="match status" value="1"/>
</dbReference>
<comment type="caution">
    <text evidence="6">The sequence shown here is derived from an EMBL/GenBank/DDBJ whole genome shotgun (WGS) entry which is preliminary data.</text>
</comment>
<sequence length="991" mass="110110">MKQRSKRQQKADNKASSHLEVFHVTPQMVLVCCWRSMKEVSLTLGHLALVLPMEGEGTQIHVLSFKQVEDMGKLYLKLLMESKHRGAFELAYAGFEKLCVRLWRSSNSALACLPRQWLHDLLSAVTMGTGLLCATRRSAGVPFAIQAIVGTEPDVPGKTNLKETMRSLIKLVADESNSETAEKVHALNILRALYRDTRLGEEVFQFVAEGVVAAVGGFGSKQWAVRNSSTLLFSALVTRIFGVNREKDELSKKNCMTGREFFSRFPSLHAFLIKQLQSSLESSEESSLLHPSLFPTLIILSHLHPSYQEVETASLSTKEMIPLVISCSQCAVYKTRCMAARALSSLVSLNDVNSMLVSLIQSLPSTPQDCVNQNQLHGILLMVKNLIEAHVKKAGTISAIINQFFKDVLPLLKSYSWISSCQNRCATTRAAFMQIINTVLIDQQWILSISMTEGIGHSVTVLTHNFVEIFICDCLKSSCDLQPDSVALAKEEAIFLTRFMQLPEEHVTNICDSINTIQIKVDPQFDGLKVSRSCLLMKLLCSPLYEVRLIGLNFILDEGTSLQPLTSEDRGERKPAAGLCKAQETGDSSTREEILVKLVAMVIGSEHNVACLGKALQVLADHFPIQEVTRHLSTNCNMSRLAFFKNMLELANCHFISDDICSPIISITGNLLLESGAEGTWDMLAEWTEFVESSYTEESSTELSISVSAALSDVMLATCKSKDKIPVDFNIRLWNLLLHLLLRDELLVQQVAVRGLQKIARHTGLVTEGQDEYNPMMHCYLVIELAVRLFIAVFLEVDTQACLAQLCRWACGDVLSKSPGDDENKMESTKFFERGETSSGSDDILIARAALVGLESIAAACKSYDQSGDESGAHSARQTESTESTSHLIRLRINIASNITDVKQIAVQLFQDVCSKVEASLQDQPPFTMENALLNVDQFEVSCLHFNRFLKCIQSLASLCEFPKLQPNTEEARKIKESLKRIEGKIVTKVY</sequence>
<dbReference type="STRING" id="307972.A0A2G8KQG9"/>
<gene>
    <name evidence="6" type="ORF">BSL78_12867</name>
</gene>